<sequence>MWRIFRIIVDADSSSVVSRVALRNDDIPIGEQTVAQADVYIIVASPIGKYRKPCYAMAMPC</sequence>
<dbReference type="Proteomes" id="UP001162162">
    <property type="component" value="Unassembled WGS sequence"/>
</dbReference>
<dbReference type="AlphaFoldDB" id="A0AAV8Y0F8"/>
<gene>
    <name evidence="1" type="ORF">NQ318_013075</name>
</gene>
<organism evidence="1 2">
    <name type="scientific">Aromia moschata</name>
    <dbReference type="NCBI Taxonomy" id="1265417"/>
    <lineage>
        <taxon>Eukaryota</taxon>
        <taxon>Metazoa</taxon>
        <taxon>Ecdysozoa</taxon>
        <taxon>Arthropoda</taxon>
        <taxon>Hexapoda</taxon>
        <taxon>Insecta</taxon>
        <taxon>Pterygota</taxon>
        <taxon>Neoptera</taxon>
        <taxon>Endopterygota</taxon>
        <taxon>Coleoptera</taxon>
        <taxon>Polyphaga</taxon>
        <taxon>Cucujiformia</taxon>
        <taxon>Chrysomeloidea</taxon>
        <taxon>Cerambycidae</taxon>
        <taxon>Cerambycinae</taxon>
        <taxon>Callichromatini</taxon>
        <taxon>Aromia</taxon>
    </lineage>
</organism>
<evidence type="ECO:0000313" key="1">
    <source>
        <dbReference type="EMBL" id="KAJ8944927.1"/>
    </source>
</evidence>
<accession>A0AAV8Y0F8</accession>
<name>A0AAV8Y0F8_9CUCU</name>
<proteinExistence type="predicted"/>
<dbReference type="EMBL" id="JAPWTK010000233">
    <property type="protein sequence ID" value="KAJ8944927.1"/>
    <property type="molecule type" value="Genomic_DNA"/>
</dbReference>
<reference evidence="1" key="1">
    <citation type="journal article" date="2023" name="Insect Mol. Biol.">
        <title>Genome sequencing provides insights into the evolution of gene families encoding plant cell wall-degrading enzymes in longhorned beetles.</title>
        <authorList>
            <person name="Shin N.R."/>
            <person name="Okamura Y."/>
            <person name="Kirsch R."/>
            <person name="Pauchet Y."/>
        </authorList>
    </citation>
    <scope>NUCLEOTIDE SEQUENCE</scope>
    <source>
        <strain evidence="1">AMC_N1</strain>
    </source>
</reference>
<evidence type="ECO:0000313" key="2">
    <source>
        <dbReference type="Proteomes" id="UP001162162"/>
    </source>
</evidence>
<protein>
    <submittedName>
        <fullName evidence="1">Uncharacterized protein</fullName>
    </submittedName>
</protein>
<comment type="caution">
    <text evidence="1">The sequence shown here is derived from an EMBL/GenBank/DDBJ whole genome shotgun (WGS) entry which is preliminary data.</text>
</comment>
<keyword evidence="2" id="KW-1185">Reference proteome</keyword>